<dbReference type="OrthoDB" id="5432325at2"/>
<evidence type="ECO:0000256" key="1">
    <source>
        <dbReference type="SAM" id="MobiDB-lite"/>
    </source>
</evidence>
<name>F9RWI7_9VIBR</name>
<protein>
    <submittedName>
        <fullName evidence="3">Putative general secretion pathway protein B</fullName>
    </submittedName>
</protein>
<dbReference type="GO" id="GO:0015627">
    <property type="term" value="C:type II protein secretion system complex"/>
    <property type="evidence" value="ECO:0007669"/>
    <property type="project" value="InterPro"/>
</dbReference>
<feature type="compositionally biased region" description="Polar residues" evidence="1">
    <location>
        <begin position="114"/>
        <end position="130"/>
    </location>
</feature>
<keyword evidence="4" id="KW-1185">Reference proteome</keyword>
<dbReference type="InterPro" id="IPR032389">
    <property type="entry name" value="GspB_C"/>
</dbReference>
<dbReference type="Proteomes" id="UP000004605">
    <property type="component" value="Unassembled WGS sequence"/>
</dbReference>
<gene>
    <name evidence="3" type="ORF">VII00023_14755</name>
</gene>
<dbReference type="Pfam" id="PF16537">
    <property type="entry name" value="T2SSB"/>
    <property type="match status" value="1"/>
</dbReference>
<organism evidence="3 4">
    <name type="scientific">Vibrio ichthyoenteri ATCC 700023</name>
    <dbReference type="NCBI Taxonomy" id="870968"/>
    <lineage>
        <taxon>Bacteria</taxon>
        <taxon>Pseudomonadati</taxon>
        <taxon>Pseudomonadota</taxon>
        <taxon>Gammaproteobacteria</taxon>
        <taxon>Vibrionales</taxon>
        <taxon>Vibrionaceae</taxon>
        <taxon>Vibrio</taxon>
    </lineage>
</organism>
<proteinExistence type="predicted"/>
<sequence>MANLIEQLSASQQGYQSHHTAPLQYQLSQAGTQPKRWPLNLALLVIPSLATLTWLAYGDYQMQRDAWVAMNQGKVEIVEQPAVLENRPYPQYSALTETFYQRDLNDETLMDESLSVSDSPETRLTNQPVEKNSFDTKQKQQVSEDDLLSGLDLSGLSPDIAQRLQAVMDAPEVESADDEQIPAQALAENINQWSGRLPALNFETHVYSSNEAKRWVKINGVEYQQGDQIGNDVALMAIEPQACVIDFQGEMIRIPALYDWQG</sequence>
<dbReference type="EMBL" id="AFWF01000004">
    <property type="protein sequence ID" value="EGU49244.1"/>
    <property type="molecule type" value="Genomic_DNA"/>
</dbReference>
<evidence type="ECO:0000313" key="3">
    <source>
        <dbReference type="EMBL" id="EGU49244.1"/>
    </source>
</evidence>
<feature type="domain" description="Type II secretion system protein GspB C-terminal" evidence="2">
    <location>
        <begin position="197"/>
        <end position="256"/>
    </location>
</feature>
<accession>F9RWI7</accession>
<comment type="caution">
    <text evidence="3">The sequence shown here is derived from an EMBL/GenBank/DDBJ whole genome shotgun (WGS) entry which is preliminary data.</text>
</comment>
<reference evidence="3 4" key="1">
    <citation type="journal article" date="2012" name="Int. J. Syst. Evol. Microbiol.">
        <title>Vibrio caribbeanicus sp. nov., isolated from the marine sponge Scleritoderma cyanea.</title>
        <authorList>
            <person name="Hoffmann M."/>
            <person name="Monday S.R."/>
            <person name="Allard M.W."/>
            <person name="Strain E.A."/>
            <person name="Whittaker P."/>
            <person name="Naum M."/>
            <person name="McCarthy P.J."/>
            <person name="Lopez J.V."/>
            <person name="Fischer M."/>
            <person name="Brown E.W."/>
        </authorList>
    </citation>
    <scope>NUCLEOTIDE SEQUENCE [LARGE SCALE GENOMIC DNA]</scope>
    <source>
        <strain evidence="3 4">ATCC 700023</strain>
    </source>
</reference>
<dbReference type="AlphaFoldDB" id="F9RWI7"/>
<evidence type="ECO:0000313" key="4">
    <source>
        <dbReference type="Proteomes" id="UP000004605"/>
    </source>
</evidence>
<feature type="region of interest" description="Disordered" evidence="1">
    <location>
        <begin position="112"/>
        <end position="141"/>
    </location>
</feature>
<evidence type="ECO:0000259" key="2">
    <source>
        <dbReference type="Pfam" id="PF16537"/>
    </source>
</evidence>
<dbReference type="RefSeq" id="WP_006710236.1">
    <property type="nucleotide sequence ID" value="NZ_AFWF01000004.1"/>
</dbReference>